<keyword evidence="2" id="KW-1185">Reference proteome</keyword>
<accession>A0A9Q3HYC5</accession>
<reference evidence="1" key="1">
    <citation type="submission" date="2021-03" db="EMBL/GenBank/DDBJ databases">
        <title>Draft genome sequence of rust myrtle Austropuccinia psidii MF-1, a brazilian biotype.</title>
        <authorList>
            <person name="Quecine M.C."/>
            <person name="Pachon D.M.R."/>
            <person name="Bonatelli M.L."/>
            <person name="Correr F.H."/>
            <person name="Franceschini L.M."/>
            <person name="Leite T.F."/>
            <person name="Margarido G.R.A."/>
            <person name="Almeida C.A."/>
            <person name="Ferrarezi J.A."/>
            <person name="Labate C.A."/>
        </authorList>
    </citation>
    <scope>NUCLEOTIDE SEQUENCE</scope>
    <source>
        <strain evidence="1">MF-1</strain>
    </source>
</reference>
<organism evidence="1 2">
    <name type="scientific">Austropuccinia psidii MF-1</name>
    <dbReference type="NCBI Taxonomy" id="1389203"/>
    <lineage>
        <taxon>Eukaryota</taxon>
        <taxon>Fungi</taxon>
        <taxon>Dikarya</taxon>
        <taxon>Basidiomycota</taxon>
        <taxon>Pucciniomycotina</taxon>
        <taxon>Pucciniomycetes</taxon>
        <taxon>Pucciniales</taxon>
        <taxon>Sphaerophragmiaceae</taxon>
        <taxon>Austropuccinia</taxon>
    </lineage>
</organism>
<protein>
    <submittedName>
        <fullName evidence="1">Uncharacterized protein</fullName>
    </submittedName>
</protein>
<gene>
    <name evidence="1" type="ORF">O181_062341</name>
</gene>
<sequence length="99" mass="11960">MLENSWNIRLPYDNIKKHIVDIHQTERGFNIILDKERHHSNRCMQASFIYAKERWEKSHKLPYFKVGDLVLVSTLKFTSIKGSKKLPFRYFYNKSTTWP</sequence>
<evidence type="ECO:0000313" key="1">
    <source>
        <dbReference type="EMBL" id="MBW0522626.1"/>
    </source>
</evidence>
<name>A0A9Q3HYC5_9BASI</name>
<dbReference type="AlphaFoldDB" id="A0A9Q3HYC5"/>
<evidence type="ECO:0000313" key="2">
    <source>
        <dbReference type="Proteomes" id="UP000765509"/>
    </source>
</evidence>
<dbReference type="EMBL" id="AVOT02029698">
    <property type="protein sequence ID" value="MBW0522626.1"/>
    <property type="molecule type" value="Genomic_DNA"/>
</dbReference>
<comment type="caution">
    <text evidence="1">The sequence shown here is derived from an EMBL/GenBank/DDBJ whole genome shotgun (WGS) entry which is preliminary data.</text>
</comment>
<proteinExistence type="predicted"/>
<dbReference type="Proteomes" id="UP000765509">
    <property type="component" value="Unassembled WGS sequence"/>
</dbReference>